<evidence type="ECO:0000313" key="3">
    <source>
        <dbReference type="Proteomes" id="UP001324115"/>
    </source>
</evidence>
<feature type="compositionally biased region" description="Acidic residues" evidence="1">
    <location>
        <begin position="122"/>
        <end position="139"/>
    </location>
</feature>
<dbReference type="AlphaFoldDB" id="A0AAN7I7L8"/>
<reference evidence="2 3" key="1">
    <citation type="journal article" date="2023" name="G3 (Bethesda)">
        <title>A haplotype-resolved chromosome-scale genome for Quercus rubra L. provides insights into the genetics of adaptive traits for red oak species.</title>
        <authorList>
            <person name="Kapoor B."/>
            <person name="Jenkins J."/>
            <person name="Schmutz J."/>
            <person name="Zhebentyayeva T."/>
            <person name="Kuelheim C."/>
            <person name="Coggeshall M."/>
            <person name="Heim C."/>
            <person name="Lasky J.R."/>
            <person name="Leites L."/>
            <person name="Islam-Faridi N."/>
            <person name="Romero-Severson J."/>
            <person name="DeLeo V.L."/>
            <person name="Lucas S.M."/>
            <person name="Lazic D."/>
            <person name="Gailing O."/>
            <person name="Carlson J."/>
            <person name="Staton M."/>
        </authorList>
    </citation>
    <scope>NUCLEOTIDE SEQUENCE [LARGE SCALE GENOMIC DNA]</scope>
    <source>
        <strain evidence="2">Pseudo-F2</strain>
    </source>
</reference>
<name>A0AAN7I7L8_QUERU</name>
<keyword evidence="3" id="KW-1185">Reference proteome</keyword>
<gene>
    <name evidence="2" type="ORF">RGQ29_003414</name>
</gene>
<accession>A0AAN7I7L8</accession>
<feature type="region of interest" description="Disordered" evidence="1">
    <location>
        <begin position="114"/>
        <end position="158"/>
    </location>
</feature>
<evidence type="ECO:0000256" key="1">
    <source>
        <dbReference type="SAM" id="MobiDB-lite"/>
    </source>
</evidence>
<organism evidence="2 3">
    <name type="scientific">Quercus rubra</name>
    <name type="common">Northern red oak</name>
    <name type="synonym">Quercus borealis</name>
    <dbReference type="NCBI Taxonomy" id="3512"/>
    <lineage>
        <taxon>Eukaryota</taxon>
        <taxon>Viridiplantae</taxon>
        <taxon>Streptophyta</taxon>
        <taxon>Embryophyta</taxon>
        <taxon>Tracheophyta</taxon>
        <taxon>Spermatophyta</taxon>
        <taxon>Magnoliopsida</taxon>
        <taxon>eudicotyledons</taxon>
        <taxon>Gunneridae</taxon>
        <taxon>Pentapetalae</taxon>
        <taxon>rosids</taxon>
        <taxon>fabids</taxon>
        <taxon>Fagales</taxon>
        <taxon>Fagaceae</taxon>
        <taxon>Quercus</taxon>
    </lineage>
</organism>
<dbReference type="Proteomes" id="UP001324115">
    <property type="component" value="Unassembled WGS sequence"/>
</dbReference>
<proteinExistence type="predicted"/>
<comment type="caution">
    <text evidence="2">The sequence shown here is derived from an EMBL/GenBank/DDBJ whole genome shotgun (WGS) entry which is preliminary data.</text>
</comment>
<sequence>MNIYMKRTLLLMRSSVTTFYANKPNHFPISLVASTLSRLRLYSSNGNGSNLTHTQKPNSSVDVEDISNPELKKLIDKFYAGDAEAIPSIFEAILKRKLAGKYEEADKELMEEIVGRTHESSNDIDDEESSDDIDDEESSDEKFESDLDELSETDEYIDELHNAKEIAMKRMARDE</sequence>
<dbReference type="EMBL" id="JAXUIC010000010">
    <property type="protein sequence ID" value="KAK4567650.1"/>
    <property type="molecule type" value="Genomic_DNA"/>
</dbReference>
<evidence type="ECO:0000313" key="2">
    <source>
        <dbReference type="EMBL" id="KAK4567650.1"/>
    </source>
</evidence>
<feature type="compositionally biased region" description="Acidic residues" evidence="1">
    <location>
        <begin position="146"/>
        <end position="157"/>
    </location>
</feature>
<protein>
    <submittedName>
        <fullName evidence="2">Uncharacterized protein</fullName>
    </submittedName>
</protein>